<dbReference type="Proteomes" id="UP001214250">
    <property type="component" value="Chromosome 1"/>
</dbReference>
<keyword evidence="3" id="KW-1003">Cell membrane</keyword>
<dbReference type="Pfam" id="PF12794">
    <property type="entry name" value="MscS_TM"/>
    <property type="match status" value="1"/>
</dbReference>
<feature type="transmembrane region" description="Helical" evidence="8">
    <location>
        <begin position="685"/>
        <end position="707"/>
    </location>
</feature>
<dbReference type="Pfam" id="PF00924">
    <property type="entry name" value="MS_channel_2nd"/>
    <property type="match status" value="1"/>
</dbReference>
<evidence type="ECO:0000256" key="7">
    <source>
        <dbReference type="SAM" id="Coils"/>
    </source>
</evidence>
<evidence type="ECO:0000259" key="13">
    <source>
        <dbReference type="Pfam" id="PF21082"/>
    </source>
</evidence>
<evidence type="ECO:0000259" key="11">
    <source>
        <dbReference type="Pfam" id="PF12794"/>
    </source>
</evidence>
<dbReference type="PANTHER" id="PTHR30347:SF1">
    <property type="entry name" value="MECHANOSENSITIVE CHANNEL MSCK"/>
    <property type="match status" value="1"/>
</dbReference>
<keyword evidence="4 8" id="KW-0812">Transmembrane</keyword>
<feature type="domain" description="Mechanosensitive ion channel inner membrane" evidence="11">
    <location>
        <begin position="495"/>
        <end position="819"/>
    </location>
</feature>
<gene>
    <name evidence="15" type="ORF">PQO03_10900</name>
</gene>
<keyword evidence="5 8" id="KW-1133">Transmembrane helix</keyword>
<protein>
    <submittedName>
        <fullName evidence="15">Mechanosensitive ion channel</fullName>
    </submittedName>
</protein>
<keyword evidence="16" id="KW-1185">Reference proteome</keyword>
<evidence type="ECO:0000259" key="10">
    <source>
        <dbReference type="Pfam" id="PF00924"/>
    </source>
</evidence>
<dbReference type="InterPro" id="IPR025692">
    <property type="entry name" value="MscS_IM_dom1"/>
</dbReference>
<evidence type="ECO:0000256" key="1">
    <source>
        <dbReference type="ARBA" id="ARBA00004651"/>
    </source>
</evidence>
<dbReference type="Pfam" id="PF21088">
    <property type="entry name" value="MS_channel_1st"/>
    <property type="match status" value="1"/>
</dbReference>
<feature type="transmembrane region" description="Helical" evidence="8">
    <location>
        <begin position="572"/>
        <end position="591"/>
    </location>
</feature>
<comment type="similarity">
    <text evidence="2">Belongs to the MscS (TC 1.A.23) family.</text>
</comment>
<evidence type="ECO:0000313" key="16">
    <source>
        <dbReference type="Proteomes" id="UP001214250"/>
    </source>
</evidence>
<keyword evidence="7" id="KW-0175">Coiled coil</keyword>
<name>A0ABY7VPW1_9BACT</name>
<feature type="signal peptide" evidence="9">
    <location>
        <begin position="1"/>
        <end position="21"/>
    </location>
</feature>
<reference evidence="15 16" key="1">
    <citation type="submission" date="2023-02" db="EMBL/GenBank/DDBJ databases">
        <title>Genome sequence of Lentisphaera profundi SAORIC-696.</title>
        <authorList>
            <person name="Kim e."/>
            <person name="Cho J.-C."/>
            <person name="Choi A."/>
            <person name="Kang I."/>
        </authorList>
    </citation>
    <scope>NUCLEOTIDE SEQUENCE [LARGE SCALE GENOMIC DNA]</scope>
    <source>
        <strain evidence="15 16">SAORIC-696</strain>
    </source>
</reference>
<dbReference type="PROSITE" id="PS01246">
    <property type="entry name" value="UPF0003"/>
    <property type="match status" value="1"/>
</dbReference>
<feature type="chain" id="PRO_5046722873" evidence="9">
    <location>
        <begin position="22"/>
        <end position="1094"/>
    </location>
</feature>
<dbReference type="InterPro" id="IPR006685">
    <property type="entry name" value="MscS_channel_2nd"/>
</dbReference>
<evidence type="ECO:0000256" key="9">
    <source>
        <dbReference type="SAM" id="SignalP"/>
    </source>
</evidence>
<feature type="transmembrane region" description="Helical" evidence="8">
    <location>
        <begin position="790"/>
        <end position="810"/>
    </location>
</feature>
<evidence type="ECO:0000259" key="14">
    <source>
        <dbReference type="Pfam" id="PF21088"/>
    </source>
</evidence>
<dbReference type="RefSeq" id="WP_274150292.1">
    <property type="nucleotide sequence ID" value="NZ_CP117811.1"/>
</dbReference>
<evidence type="ECO:0000256" key="3">
    <source>
        <dbReference type="ARBA" id="ARBA00022475"/>
    </source>
</evidence>
<dbReference type="SUPFAM" id="SSF82689">
    <property type="entry name" value="Mechanosensitive channel protein MscS (YggB), C-terminal domain"/>
    <property type="match status" value="1"/>
</dbReference>
<evidence type="ECO:0000256" key="2">
    <source>
        <dbReference type="ARBA" id="ARBA00008017"/>
    </source>
</evidence>
<evidence type="ECO:0000256" key="6">
    <source>
        <dbReference type="ARBA" id="ARBA00023136"/>
    </source>
</evidence>
<proteinExistence type="inferred from homology"/>
<feature type="coiled-coil region" evidence="7">
    <location>
        <begin position="26"/>
        <end position="53"/>
    </location>
</feature>
<feature type="domain" description="Mechanosensitive ion channel transmembrane helices 2/3" evidence="14">
    <location>
        <begin position="881"/>
        <end position="921"/>
    </location>
</feature>
<dbReference type="Pfam" id="PF12795">
    <property type="entry name" value="MscS_porin"/>
    <property type="match status" value="1"/>
</dbReference>
<evidence type="ECO:0000256" key="8">
    <source>
        <dbReference type="SAM" id="Phobius"/>
    </source>
</evidence>
<feature type="domain" description="Mechanosensitive ion channel MscS porin" evidence="12">
    <location>
        <begin position="39"/>
        <end position="269"/>
    </location>
</feature>
<dbReference type="Pfam" id="PF21082">
    <property type="entry name" value="MS_channel_3rd"/>
    <property type="match status" value="1"/>
</dbReference>
<dbReference type="Gene3D" id="2.30.30.60">
    <property type="match status" value="1"/>
</dbReference>
<dbReference type="InterPro" id="IPR024393">
    <property type="entry name" value="MscS_porin"/>
</dbReference>
<feature type="transmembrane region" description="Helical" evidence="8">
    <location>
        <begin position="611"/>
        <end position="631"/>
    </location>
</feature>
<dbReference type="InterPro" id="IPR052702">
    <property type="entry name" value="MscS-like_channel"/>
</dbReference>
<comment type="subcellular location">
    <subcellularLocation>
        <location evidence="1">Cell membrane</location>
        <topology evidence="1">Multi-pass membrane protein</topology>
    </subcellularLocation>
</comment>
<feature type="domain" description="Mechanosensitive ion channel MscS" evidence="10">
    <location>
        <begin position="923"/>
        <end position="988"/>
    </location>
</feature>
<keyword evidence="6 8" id="KW-0472">Membrane</keyword>
<dbReference type="SUPFAM" id="SSF82861">
    <property type="entry name" value="Mechanosensitive channel protein MscS (YggB), transmembrane region"/>
    <property type="match status" value="1"/>
</dbReference>
<feature type="transmembrane region" description="Helical" evidence="8">
    <location>
        <begin position="719"/>
        <end position="738"/>
    </location>
</feature>
<feature type="transmembrane region" description="Helical" evidence="8">
    <location>
        <begin position="534"/>
        <end position="552"/>
    </location>
</feature>
<feature type="domain" description="Mechanosensitive ion channel MscS C-terminal" evidence="13">
    <location>
        <begin position="996"/>
        <end position="1079"/>
    </location>
</feature>
<dbReference type="InterPro" id="IPR023408">
    <property type="entry name" value="MscS_beta-dom_sf"/>
</dbReference>
<accession>A0ABY7VPW1</accession>
<evidence type="ECO:0000259" key="12">
    <source>
        <dbReference type="Pfam" id="PF12795"/>
    </source>
</evidence>
<feature type="transmembrane region" description="Helical" evidence="8">
    <location>
        <begin position="876"/>
        <end position="895"/>
    </location>
</feature>
<feature type="transmembrane region" description="Helical" evidence="8">
    <location>
        <begin position="643"/>
        <end position="664"/>
    </location>
</feature>
<sequence length="1094" mass="126335">MKRTLFILSTLLLFFNYSLFAQSGSTENIQEDLTSFEGQVKSLKDKKDSLSAKETQTLQNLQKAIALINQTLDTNKRINSLKKEIALAPEQQADFDQQLLKFKALKVNQSQVDKLDLTQLETAYKKHKESGLNLKEKFDISTQNIVKHQQIRDTIQEKILKNVERISALNKKSSDPGDTSSFKEKYSKYELIKLDAENKLFRLQQSSFSTLNKRRNALKSLLGAQYANFEETNKFWSAYILKRRSQEVNKQEKVALSESQQMMDQSPEIKLVFNRNVVLLQKLKELNQLRATVNAQLKVKNEKFDFLKNNFNDTKDMLTRRILNEVVGVALRQKFTNLSDLSEDGVNKGDTLKIMSELERDMLMWRQELKSLNHIPQKIDALLVNNKKLDDPLRKKLTSTFSDQRNYILQIQDASQLYFDKVHALHALNEQLKLEVESYKTYIKGHLFWIPSSEVLNLTSLKNLPDDFESVFLALSWGNLSDRYKSSWLSYKWTHITFILVFFFLLIFRFLYLKLLSKDTEISKVQSFKNTLKFFLSNTALSLLVPTCLYYFSFALSPQADSSAHATISISHSFKALSIFYFFTFFIASAMRPNGLGVRCFGWDKELSANYFKLISLWLYIVAPFIFLGQLSNKVYDAHIDNISKFGIISNVLLVFAIFVYTFINRKKFLPEFEIHAKAHKLLKLAYFSSILVMSSILVLAFQGYFYSAFILKNLTVRMGIHCIIIFFLSSLIQSYLLRRRQKLAELSVRKKLAIKETEKLQLQHEVLIEQQEKILENEMVETRRGYSSLLKILFFAGVFYIWQVFFPALNILDQYTLWTHTVEVNEAPAIVQITVKNLLTVFIFVIATFYCSSALPNILKVFILNKLSFDQGQKFTIVTLLQYLIITVGLFYSFEKLGVNWSEFQWLIAALSVGLGFGLQEIVANFVSGLIVLFERPYRVGDIVTVGQTSGTVSKIQIRATTIRDWDRRELIIPNKSFITGEFINWSLSDSISRVVIAIKVQLDSDVKRVHKLLEDLGEKHPNTLDEPKPQVFITDMASDGISFELRVFVPASKYRLTTKDELLAAIHGHFEEQNIQISSPHYKIDLNQNSSI</sequence>
<dbReference type="InterPro" id="IPR049278">
    <property type="entry name" value="MS_channel_C"/>
</dbReference>
<evidence type="ECO:0000256" key="5">
    <source>
        <dbReference type="ARBA" id="ARBA00022989"/>
    </source>
</evidence>
<dbReference type="InterPro" id="IPR011066">
    <property type="entry name" value="MscS_channel_C_sf"/>
</dbReference>
<dbReference type="EMBL" id="CP117811">
    <property type="protein sequence ID" value="WDE96216.1"/>
    <property type="molecule type" value="Genomic_DNA"/>
</dbReference>
<dbReference type="InterPro" id="IPR010920">
    <property type="entry name" value="LSM_dom_sf"/>
</dbReference>
<feature type="transmembrane region" description="Helical" evidence="8">
    <location>
        <begin position="839"/>
        <end position="864"/>
    </location>
</feature>
<feature type="transmembrane region" description="Helical" evidence="8">
    <location>
        <begin position="493"/>
        <end position="513"/>
    </location>
</feature>
<dbReference type="PANTHER" id="PTHR30347">
    <property type="entry name" value="POTASSIUM CHANNEL RELATED"/>
    <property type="match status" value="1"/>
</dbReference>
<dbReference type="SUPFAM" id="SSF50182">
    <property type="entry name" value="Sm-like ribonucleoproteins"/>
    <property type="match status" value="1"/>
</dbReference>
<evidence type="ECO:0000313" key="15">
    <source>
        <dbReference type="EMBL" id="WDE96216.1"/>
    </source>
</evidence>
<dbReference type="InterPro" id="IPR011014">
    <property type="entry name" value="MscS_channel_TM-2"/>
</dbReference>
<keyword evidence="9" id="KW-0732">Signal</keyword>
<feature type="transmembrane region" description="Helical" evidence="8">
    <location>
        <begin position="907"/>
        <end position="935"/>
    </location>
</feature>
<dbReference type="InterPro" id="IPR006686">
    <property type="entry name" value="MscS_channel_CS"/>
</dbReference>
<dbReference type="Gene3D" id="3.30.70.100">
    <property type="match status" value="1"/>
</dbReference>
<dbReference type="InterPro" id="IPR049142">
    <property type="entry name" value="MS_channel_1st"/>
</dbReference>
<dbReference type="Gene3D" id="1.10.287.1260">
    <property type="match status" value="1"/>
</dbReference>
<evidence type="ECO:0000256" key="4">
    <source>
        <dbReference type="ARBA" id="ARBA00022692"/>
    </source>
</evidence>
<organism evidence="15 16">
    <name type="scientific">Lentisphaera profundi</name>
    <dbReference type="NCBI Taxonomy" id="1658616"/>
    <lineage>
        <taxon>Bacteria</taxon>
        <taxon>Pseudomonadati</taxon>
        <taxon>Lentisphaerota</taxon>
        <taxon>Lentisphaeria</taxon>
        <taxon>Lentisphaerales</taxon>
        <taxon>Lentisphaeraceae</taxon>
        <taxon>Lentisphaera</taxon>
    </lineage>
</organism>